<dbReference type="VEuPathDB" id="FungiDB:KRP23_8306"/>
<dbReference type="Pfam" id="PF10373">
    <property type="entry name" value="EST1_DNA_bind"/>
    <property type="match status" value="1"/>
</dbReference>
<feature type="domain" description="DNA/RNA-binding" evidence="2">
    <location>
        <begin position="364"/>
        <end position="668"/>
    </location>
</feature>
<feature type="compositionally biased region" description="Polar residues" evidence="1">
    <location>
        <begin position="819"/>
        <end position="834"/>
    </location>
</feature>
<feature type="compositionally biased region" description="Polar residues" evidence="1">
    <location>
        <begin position="733"/>
        <end position="745"/>
    </location>
</feature>
<dbReference type="Gene3D" id="3.40.50.11980">
    <property type="match status" value="1"/>
</dbReference>
<dbReference type="GO" id="GO:0005697">
    <property type="term" value="C:telomerase holoenzyme complex"/>
    <property type="evidence" value="ECO:0000318"/>
    <property type="project" value="GO_Central"/>
</dbReference>
<feature type="region of interest" description="Disordered" evidence="1">
    <location>
        <begin position="1233"/>
        <end position="1290"/>
    </location>
</feature>
<feature type="region of interest" description="Disordered" evidence="1">
    <location>
        <begin position="712"/>
        <end position="752"/>
    </location>
</feature>
<feature type="compositionally biased region" description="Basic residues" evidence="1">
    <location>
        <begin position="1266"/>
        <end position="1280"/>
    </location>
</feature>
<reference evidence="5" key="1">
    <citation type="journal article" date="2006" name="Science">
        <title>Phytophthora genome sequences uncover evolutionary origins and mechanisms of pathogenesis.</title>
        <authorList>
            <person name="Tyler B.M."/>
            <person name="Tripathy S."/>
            <person name="Zhang X."/>
            <person name="Dehal P."/>
            <person name="Jiang R.H."/>
            <person name="Aerts A."/>
            <person name="Arredondo F.D."/>
            <person name="Baxter L."/>
            <person name="Bensasson D."/>
            <person name="Beynon J.L."/>
            <person name="Chapman J."/>
            <person name="Damasceno C.M."/>
            <person name="Dorrance A.E."/>
            <person name="Dou D."/>
            <person name="Dickerman A.W."/>
            <person name="Dubchak I.L."/>
            <person name="Garbelotto M."/>
            <person name="Gijzen M."/>
            <person name="Gordon S.G."/>
            <person name="Govers F."/>
            <person name="Grunwald N.J."/>
            <person name="Huang W."/>
            <person name="Ivors K.L."/>
            <person name="Jones R.W."/>
            <person name="Kamoun S."/>
            <person name="Krampis K."/>
            <person name="Lamour K.H."/>
            <person name="Lee M.K."/>
            <person name="McDonald W.H."/>
            <person name="Medina M."/>
            <person name="Meijer H.J."/>
            <person name="Nordberg E.K."/>
            <person name="Maclean D.J."/>
            <person name="Ospina-Giraldo M.D."/>
            <person name="Morris P.F."/>
            <person name="Phuntumart V."/>
            <person name="Putnam N.H."/>
            <person name="Rash S."/>
            <person name="Rose J.K."/>
            <person name="Sakihama Y."/>
            <person name="Salamov A.A."/>
            <person name="Savidor A."/>
            <person name="Scheuring C.F."/>
            <person name="Smith B.M."/>
            <person name="Sobral B.W."/>
            <person name="Terry A."/>
            <person name="Torto-Alalibo T.A."/>
            <person name="Win J."/>
            <person name="Xu Z."/>
            <person name="Zhang H."/>
            <person name="Grigoriev I.V."/>
            <person name="Rokhsar D.S."/>
            <person name="Boore J.L."/>
        </authorList>
    </citation>
    <scope>NUCLEOTIDE SEQUENCE [LARGE SCALE GENOMIC DNA]</scope>
    <source>
        <strain evidence="5">Pr102</strain>
    </source>
</reference>
<dbReference type="InterPro" id="IPR045153">
    <property type="entry name" value="Est1/Ebs1-like"/>
</dbReference>
<dbReference type="PANTHER" id="PTHR15696">
    <property type="entry name" value="SMG-7 SUPPRESSOR WITH MORPHOLOGICAL EFFECT ON GENITALIA PROTEIN 7"/>
    <property type="match status" value="1"/>
</dbReference>
<organism evidence="4 5">
    <name type="scientific">Phytophthora ramorum</name>
    <name type="common">Sudden oak death agent</name>
    <dbReference type="NCBI Taxonomy" id="164328"/>
    <lineage>
        <taxon>Eukaryota</taxon>
        <taxon>Sar</taxon>
        <taxon>Stramenopiles</taxon>
        <taxon>Oomycota</taxon>
        <taxon>Peronosporomycetes</taxon>
        <taxon>Peronosporales</taxon>
        <taxon>Peronosporaceae</taxon>
        <taxon>Phytophthora</taxon>
    </lineage>
</organism>
<evidence type="ECO:0000313" key="5">
    <source>
        <dbReference type="Proteomes" id="UP000005238"/>
    </source>
</evidence>
<reference evidence="4" key="2">
    <citation type="submission" date="2015-06" db="UniProtKB">
        <authorList>
            <consortium name="EnsemblProtists"/>
        </authorList>
    </citation>
    <scope>IDENTIFICATION</scope>
    <source>
        <strain evidence="4">Pr102</strain>
    </source>
</reference>
<feature type="domain" description="RNase NYN" evidence="3">
    <location>
        <begin position="891"/>
        <end position="1045"/>
    </location>
</feature>
<dbReference type="VEuPathDB" id="FungiDB:KRP23_8195"/>
<keyword evidence="5" id="KW-1185">Reference proteome</keyword>
<dbReference type="Gene3D" id="1.25.40.10">
    <property type="entry name" value="Tetratricopeptide repeat domain"/>
    <property type="match status" value="1"/>
</dbReference>
<feature type="compositionally biased region" description="Basic and acidic residues" evidence="1">
    <location>
        <begin position="1233"/>
        <end position="1259"/>
    </location>
</feature>
<dbReference type="PANTHER" id="PTHR15696:SF0">
    <property type="entry name" value="TELOMERASE-BINDING PROTEIN EST1A"/>
    <property type="match status" value="1"/>
</dbReference>
<dbReference type="eggNOG" id="KOG3777">
    <property type="taxonomic scope" value="Eukaryota"/>
</dbReference>
<dbReference type="Gene3D" id="3.30.710.10">
    <property type="entry name" value="Potassium Channel Kv1.1, Chain A"/>
    <property type="match status" value="1"/>
</dbReference>
<dbReference type="Proteomes" id="UP000005238">
    <property type="component" value="Unassembled WGS sequence"/>
</dbReference>
<name>H3H2U8_PHYRM</name>
<dbReference type="VEuPathDB" id="FungiDB:KRP22_12866"/>
<feature type="compositionally biased region" description="Low complexity" evidence="1">
    <location>
        <begin position="712"/>
        <end position="729"/>
    </location>
</feature>
<feature type="region of interest" description="Disordered" evidence="1">
    <location>
        <begin position="175"/>
        <end position="224"/>
    </location>
</feature>
<feature type="region of interest" description="Disordered" evidence="1">
    <location>
        <begin position="817"/>
        <end position="864"/>
    </location>
</feature>
<feature type="compositionally biased region" description="Basic residues" evidence="1">
    <location>
        <begin position="189"/>
        <end position="200"/>
    </location>
</feature>
<dbReference type="GO" id="GO:0000184">
    <property type="term" value="P:nuclear-transcribed mRNA catabolic process, nonsense-mediated decay"/>
    <property type="evidence" value="ECO:0000318"/>
    <property type="project" value="GO_Central"/>
</dbReference>
<dbReference type="InterPro" id="IPR021869">
    <property type="entry name" value="RNase_Zc3h12_NYN"/>
</dbReference>
<dbReference type="HOGENOM" id="CLU_006007_0_0_1"/>
<dbReference type="EnsemblProtists" id="Phyra84748">
    <property type="protein sequence ID" value="Phyra84748"/>
    <property type="gene ID" value="Phyra84748"/>
</dbReference>
<feature type="region of interest" description="Disordered" evidence="1">
    <location>
        <begin position="149"/>
        <end position="168"/>
    </location>
</feature>
<evidence type="ECO:0000259" key="2">
    <source>
        <dbReference type="Pfam" id="PF10373"/>
    </source>
</evidence>
<evidence type="ECO:0008006" key="6">
    <source>
        <dbReference type="Google" id="ProtNLM"/>
    </source>
</evidence>
<dbReference type="VEuPathDB" id="FungiDB:KRP22_12865"/>
<dbReference type="InterPro" id="IPR018834">
    <property type="entry name" value="DNA/RNA-bd_Est1-type"/>
</dbReference>
<dbReference type="Pfam" id="PF11977">
    <property type="entry name" value="RNase_Zc3h12a"/>
    <property type="match status" value="1"/>
</dbReference>
<dbReference type="EMBL" id="DS566120">
    <property type="status" value="NOT_ANNOTATED_CDS"/>
    <property type="molecule type" value="Genomic_DNA"/>
</dbReference>
<dbReference type="SUPFAM" id="SSF48452">
    <property type="entry name" value="TPR-like"/>
    <property type="match status" value="1"/>
</dbReference>
<feature type="compositionally biased region" description="Low complexity" evidence="1">
    <location>
        <begin position="843"/>
        <end position="856"/>
    </location>
</feature>
<proteinExistence type="predicted"/>
<evidence type="ECO:0000313" key="4">
    <source>
        <dbReference type="EnsemblProtists" id="Phyra84748"/>
    </source>
</evidence>
<evidence type="ECO:0000256" key="1">
    <source>
        <dbReference type="SAM" id="MobiDB-lite"/>
    </source>
</evidence>
<dbReference type="VEuPathDB" id="FungiDB:KRP23_8307"/>
<dbReference type="InterPro" id="IPR011333">
    <property type="entry name" value="SKP1/BTB/POZ_sf"/>
</dbReference>
<accession>H3H2U8</accession>
<dbReference type="InterPro" id="IPR011990">
    <property type="entry name" value="TPR-like_helical_dom_sf"/>
</dbReference>
<protein>
    <recommendedName>
        <fullName evidence="6">RNase NYN domain-containing protein</fullName>
    </recommendedName>
</protein>
<dbReference type="InParanoid" id="H3H2U8"/>
<evidence type="ECO:0000259" key="3">
    <source>
        <dbReference type="Pfam" id="PF11977"/>
    </source>
</evidence>
<dbReference type="GO" id="GO:0070034">
    <property type="term" value="F:telomerase RNA binding"/>
    <property type="evidence" value="ECO:0000318"/>
    <property type="project" value="GO_Central"/>
</dbReference>
<dbReference type="SUPFAM" id="SSF54695">
    <property type="entry name" value="POZ domain"/>
    <property type="match status" value="1"/>
</dbReference>
<sequence length="1327" mass="146616">MDSDCDGVDSDCDGVDSDCDGVDSDCDGADSDYADADPNKKLSCGSGAEDWDCGLEDWDSVYADWDSVYADWDCDVVEWDCVWGCVWDYVDVVPTALTLVKDASTRTGAAAVAWTAPLNALRGAASAPSTHTVCNVSIPFAVLRRKHPSMAQYRPKQRASSGTAPVRLLDRREGPKPLLVATQATPVSSRKKSPKPRHNSKLYTPKSARDDSRRPSPSPVLTTLHPPLEDAQVLLQSLNTWEKQLKICSEDQDAAEAVRTALRRACVELIKAYPKTAKKLHVSERLWKSWYREINGQPSLAACAAFYSSLVDRLEAALRRPNLQPDHRDGLNHSLQLSLVASGDVARYEQNQREKGELRDWTAARQFYHRALEVAPSNGKVYNQLGLLAVLEGKLMDGAYLYARSLACESPFATSDNLLHVLQRGKTAEKQLQTQQQSSGTPSCEAMETFSARILSCMYMILVSRDPKSKWGEAMERMQAALVQLLDVCDQQDETMPIDGPLLEELSSTITRAVCLAIVLTHNSQHNIGDVSDRGTFDEAFEKTGGKALTQKSLAVGGVIITSLLSKLTAVLSTSAESTRTKYFANALLPALIVYLDWLHVHQALMSKVNPFAATIEGSCVELFRTLSAKGFVERGLCCIRSRQRDGDLSGAVLPEDREMNGFLPYMKALETRFPEELTPKNKLSQQLIEEERLVLRATRFMALSERYAFSGASPTPAPSVPVASVSKPRSSDGPSTRTRNTTPRASRKASMAVTVDPFAVDPVLSGRLCILCSNTSTFVGGVCEFCGYEDEDLDVDTASDEEAFASQPSWIQDYDVAYNNNDSSPDQNSTPLCSPSQHRRSSATSSSSSPQSGSPISPPDTLETDFKTIMSIGAEHSDFQDSLTASEDQQRLIVIDAPNVAMRHGKGKLFSCAGIELAVKYFQVLGHRVVAFIPDYMLQSDEERALRQEQGEVLTAAKIPDDVALLEHLVHKGVLIPTPPQDYDDSYSIQYAGLHDGYVVTNDLFRDHIVNMVGPRERKVAMRAWLRAHQISYSWVRNEFLPNPNFRCEGNMFPDAAGGALDDDSRERWERDLQAQEEDQTLLHRTVVASKRQNLELQYERRFDTSRSSDWFCPAAFPAAGERRVTVDVGSQLFELSGVVALKDSASLLAAFVQDELPLTAAESGCFRVDCAWRLFRRVQRFLRDGIIPSDQQLLRDLYVESEFWRFESLLKPIKATNLELWQLKQNGGDKAAAKDAGAKDKEGKDPSQGKGKGKGDAFEVGTLQKRRSSLSVKAKPKAGKSGEDEEMGTWWKDSQYRGTDFMDILAGDKVTTVDGVSKTPRSPLL</sequence>
<dbReference type="GO" id="GO:0042162">
    <property type="term" value="F:telomeric DNA binding"/>
    <property type="evidence" value="ECO:0000318"/>
    <property type="project" value="GO_Central"/>
</dbReference>
<dbReference type="STRING" id="164328.H3H2U8"/>